<keyword evidence="4" id="KW-0233">DNA recombination</keyword>
<dbReference type="Pfam" id="PF09494">
    <property type="entry name" value="Slx4"/>
    <property type="match status" value="1"/>
</dbReference>
<dbReference type="EMBL" id="CM032182">
    <property type="protein sequence ID" value="KAG7096793.1"/>
    <property type="molecule type" value="Genomic_DNA"/>
</dbReference>
<evidence type="ECO:0000256" key="6">
    <source>
        <dbReference type="ARBA" id="ARBA00023242"/>
    </source>
</evidence>
<dbReference type="OrthoDB" id="5576441at2759"/>
<gene>
    <name evidence="9" type="ORF">E1B28_004203</name>
</gene>
<comment type="caution">
    <text evidence="9">The sequence shown here is derived from an EMBL/GenBank/DDBJ whole genome shotgun (WGS) entry which is preliminary data.</text>
</comment>
<dbReference type="GO" id="GO:0006260">
    <property type="term" value="P:DNA replication"/>
    <property type="evidence" value="ECO:0007669"/>
    <property type="project" value="InterPro"/>
</dbReference>
<feature type="compositionally biased region" description="Acidic residues" evidence="8">
    <location>
        <begin position="141"/>
        <end position="151"/>
    </location>
</feature>
<feature type="compositionally biased region" description="Polar residues" evidence="8">
    <location>
        <begin position="379"/>
        <end position="408"/>
    </location>
</feature>
<dbReference type="AlphaFoldDB" id="A0A9P8ACU5"/>
<dbReference type="GO" id="GO:0033557">
    <property type="term" value="C:Slx1-Slx4 complex"/>
    <property type="evidence" value="ECO:0007669"/>
    <property type="project" value="InterPro"/>
</dbReference>
<evidence type="ECO:0000256" key="4">
    <source>
        <dbReference type="ARBA" id="ARBA00023172"/>
    </source>
</evidence>
<dbReference type="RefSeq" id="XP_043013263.1">
    <property type="nucleotide sequence ID" value="XM_043148663.1"/>
</dbReference>
<dbReference type="Proteomes" id="UP001049176">
    <property type="component" value="Chromosome 2"/>
</dbReference>
<protein>
    <recommendedName>
        <fullName evidence="7">Structure-specific endonuclease subunit SLX4</fullName>
    </recommendedName>
</protein>
<evidence type="ECO:0000256" key="1">
    <source>
        <dbReference type="ARBA" id="ARBA00004123"/>
    </source>
</evidence>
<evidence type="ECO:0000256" key="2">
    <source>
        <dbReference type="ARBA" id="ARBA00006661"/>
    </source>
</evidence>
<feature type="region of interest" description="Disordered" evidence="8">
    <location>
        <begin position="441"/>
        <end position="465"/>
    </location>
</feature>
<dbReference type="GO" id="GO:0006310">
    <property type="term" value="P:DNA recombination"/>
    <property type="evidence" value="ECO:0007669"/>
    <property type="project" value="UniProtKB-KW"/>
</dbReference>
<reference evidence="9" key="1">
    <citation type="journal article" date="2021" name="Genome Biol. Evol.">
        <title>The assembled and annotated genome of the fairy-ring fungus Marasmius oreades.</title>
        <authorList>
            <person name="Hiltunen M."/>
            <person name="Ament-Velasquez S.L."/>
            <person name="Johannesson H."/>
        </authorList>
    </citation>
    <scope>NUCLEOTIDE SEQUENCE</scope>
    <source>
        <strain evidence="9">03SP1</strain>
    </source>
</reference>
<comment type="subcellular location">
    <subcellularLocation>
        <location evidence="1">Nucleus</location>
    </subcellularLocation>
</comment>
<dbReference type="GO" id="GO:0006281">
    <property type="term" value="P:DNA repair"/>
    <property type="evidence" value="ECO:0007669"/>
    <property type="project" value="UniProtKB-KW"/>
</dbReference>
<evidence type="ECO:0000256" key="7">
    <source>
        <dbReference type="ARBA" id="ARBA00029496"/>
    </source>
</evidence>
<name>A0A9P8ACU5_9AGAR</name>
<dbReference type="GeneID" id="66073279"/>
<keyword evidence="5" id="KW-0234">DNA repair</keyword>
<evidence type="ECO:0000256" key="8">
    <source>
        <dbReference type="SAM" id="MobiDB-lite"/>
    </source>
</evidence>
<feature type="region of interest" description="Disordered" evidence="8">
    <location>
        <begin position="513"/>
        <end position="539"/>
    </location>
</feature>
<evidence type="ECO:0000313" key="9">
    <source>
        <dbReference type="EMBL" id="KAG7096793.1"/>
    </source>
</evidence>
<keyword evidence="10" id="KW-1185">Reference proteome</keyword>
<evidence type="ECO:0000313" key="10">
    <source>
        <dbReference type="Proteomes" id="UP001049176"/>
    </source>
</evidence>
<evidence type="ECO:0000256" key="5">
    <source>
        <dbReference type="ARBA" id="ARBA00023204"/>
    </source>
</evidence>
<feature type="region of interest" description="Disordered" evidence="8">
    <location>
        <begin position="170"/>
        <end position="206"/>
    </location>
</feature>
<sequence length="614" mass="67521">MPIRSRHCSITRCTVLNFRRVHGMAPYRVEDCDELVEDSEPEREVIRRAFRSKFSCHSTSTVNHACLSHTRDVARLASPVSIIDISDDSFTPPRSGEHELISIIEFTSSSISSPLSISIPVTGANKPSDSDPPSVVRNDVTEGDLPSDDEIPPLGLAKFSFNSHSRGKATISRPSLASTPPLPEHISNSANDPKSTTRKKASGSSHRFSVEFPYQDMARLLRCVACNIHWTVRKTASQKTAHIQSCSKKKGLTEDTVRQLISKELNAAPLALCQKEKEKASSPEAPPTTILSEIVQEAAPKKRTKRQDVVMTVKCLGETRGAILDRAQRVFAQSSSTFGALHSSDHPSHEEGRMKTIFPSTPEFGSSRLARTAGAKKSMFNSPTSPENQRVSSLPTLGSTLEPGSTLSPHVLAKSDASNKAMITATLNKNTSTVTPLVYLSSSSSDTSADSPDPTRDHRSLRLCGPVDVADPSADYAEEQDDVYLHYSPPNATSIWDSHPIPDTTATVASSVNVSGTKPKLTPSKRRRKQAGKGAAPEPLFDDAWEEQIRDNIRADKELHMRILRYEPISFKTFLEYTPTNDVESNGKIKVALKHFLDKQAIHFYDEETMGRRR</sequence>
<proteinExistence type="inferred from homology"/>
<keyword evidence="6" id="KW-0539">Nucleus</keyword>
<evidence type="ECO:0000256" key="3">
    <source>
        <dbReference type="ARBA" id="ARBA00022763"/>
    </source>
</evidence>
<feature type="compositionally biased region" description="Low complexity" evidence="8">
    <location>
        <begin position="441"/>
        <end position="452"/>
    </location>
</feature>
<keyword evidence="3" id="KW-0227">DNA damage</keyword>
<dbReference type="InterPro" id="IPR018574">
    <property type="entry name" value="Structure-sp_endonuc_su_Slx4"/>
</dbReference>
<feature type="compositionally biased region" description="Basic and acidic residues" evidence="8">
    <location>
        <begin position="343"/>
        <end position="354"/>
    </location>
</feature>
<dbReference type="KEGG" id="more:E1B28_004203"/>
<comment type="similarity">
    <text evidence="2">Belongs to the SLX4 family.</text>
</comment>
<organism evidence="9 10">
    <name type="scientific">Marasmius oreades</name>
    <name type="common">fairy-ring Marasmius</name>
    <dbReference type="NCBI Taxonomy" id="181124"/>
    <lineage>
        <taxon>Eukaryota</taxon>
        <taxon>Fungi</taxon>
        <taxon>Dikarya</taxon>
        <taxon>Basidiomycota</taxon>
        <taxon>Agaricomycotina</taxon>
        <taxon>Agaricomycetes</taxon>
        <taxon>Agaricomycetidae</taxon>
        <taxon>Agaricales</taxon>
        <taxon>Marasmiineae</taxon>
        <taxon>Marasmiaceae</taxon>
        <taxon>Marasmius</taxon>
    </lineage>
</organism>
<feature type="region of interest" description="Disordered" evidence="8">
    <location>
        <begin position="122"/>
        <end position="152"/>
    </location>
</feature>
<feature type="region of interest" description="Disordered" evidence="8">
    <location>
        <begin position="338"/>
        <end position="410"/>
    </location>
</feature>
<accession>A0A9P8ACU5</accession>